<keyword evidence="6" id="KW-0547">Nucleotide-binding</keyword>
<dbReference type="Pfam" id="PF01202">
    <property type="entry name" value="SKI"/>
    <property type="match status" value="1"/>
</dbReference>
<dbReference type="CDD" id="cd00464">
    <property type="entry name" value="SK"/>
    <property type="match status" value="1"/>
</dbReference>
<dbReference type="GO" id="GO:0008652">
    <property type="term" value="P:amino acid biosynthetic process"/>
    <property type="evidence" value="ECO:0007669"/>
    <property type="project" value="UniProtKB-KW"/>
</dbReference>
<evidence type="ECO:0000313" key="11">
    <source>
        <dbReference type="EMBL" id="CAB4570542.1"/>
    </source>
</evidence>
<sequence>MSPRLIFVGAPGSGKTTIGKKVAERLNLSFLDVDSEIEMDEKITISEIFVKKGEPYFRELERNKISELLKSFDGVLSLGGGSILDESTRNALAIAPVAWLKVSSGEASSRVGMGLSRPVLMGNVRSTLVKLLEERTPFYEEVADWEIDTTGKSIDEVVQEVLLQTSEVN</sequence>
<evidence type="ECO:0000256" key="7">
    <source>
        <dbReference type="ARBA" id="ARBA00022777"/>
    </source>
</evidence>
<dbReference type="InterPro" id="IPR027417">
    <property type="entry name" value="P-loop_NTPase"/>
</dbReference>
<dbReference type="EC" id="2.7.1.71" evidence="3"/>
<evidence type="ECO:0000256" key="10">
    <source>
        <dbReference type="ARBA" id="ARBA00048567"/>
    </source>
</evidence>
<keyword evidence="4" id="KW-0028">Amino-acid biosynthesis</keyword>
<dbReference type="EMBL" id="CAEZTU010000005">
    <property type="protein sequence ID" value="CAB4570542.1"/>
    <property type="molecule type" value="Genomic_DNA"/>
</dbReference>
<dbReference type="GO" id="GO:0009073">
    <property type="term" value="P:aromatic amino acid family biosynthetic process"/>
    <property type="evidence" value="ECO:0007669"/>
    <property type="project" value="UniProtKB-KW"/>
</dbReference>
<dbReference type="PRINTS" id="PR01100">
    <property type="entry name" value="SHIKIMTKNASE"/>
</dbReference>
<keyword evidence="8" id="KW-0067">ATP-binding</keyword>
<dbReference type="GO" id="GO:0004765">
    <property type="term" value="F:shikimate kinase activity"/>
    <property type="evidence" value="ECO:0007669"/>
    <property type="project" value="UniProtKB-EC"/>
</dbReference>
<dbReference type="PROSITE" id="PS01128">
    <property type="entry name" value="SHIKIMATE_KINASE"/>
    <property type="match status" value="1"/>
</dbReference>
<dbReference type="UniPathway" id="UPA00053">
    <property type="reaction ID" value="UER00088"/>
</dbReference>
<evidence type="ECO:0000256" key="1">
    <source>
        <dbReference type="ARBA" id="ARBA00004842"/>
    </source>
</evidence>
<dbReference type="GO" id="GO:0005524">
    <property type="term" value="F:ATP binding"/>
    <property type="evidence" value="ECO:0007669"/>
    <property type="project" value="UniProtKB-KW"/>
</dbReference>
<proteinExistence type="inferred from homology"/>
<dbReference type="PANTHER" id="PTHR21087">
    <property type="entry name" value="SHIKIMATE KINASE"/>
    <property type="match status" value="1"/>
</dbReference>
<comment type="catalytic activity">
    <reaction evidence="10">
        <text>shikimate + ATP = 3-phosphoshikimate + ADP + H(+)</text>
        <dbReference type="Rhea" id="RHEA:13121"/>
        <dbReference type="ChEBI" id="CHEBI:15378"/>
        <dbReference type="ChEBI" id="CHEBI:30616"/>
        <dbReference type="ChEBI" id="CHEBI:36208"/>
        <dbReference type="ChEBI" id="CHEBI:145989"/>
        <dbReference type="ChEBI" id="CHEBI:456216"/>
        <dbReference type="EC" id="2.7.1.71"/>
    </reaction>
</comment>
<gene>
    <name evidence="11" type="ORF">UFOPK1740_00192</name>
</gene>
<dbReference type="PANTHER" id="PTHR21087:SF16">
    <property type="entry name" value="SHIKIMATE KINASE 1, CHLOROPLASTIC"/>
    <property type="match status" value="1"/>
</dbReference>
<evidence type="ECO:0000256" key="4">
    <source>
        <dbReference type="ARBA" id="ARBA00022605"/>
    </source>
</evidence>
<dbReference type="GO" id="GO:0005829">
    <property type="term" value="C:cytosol"/>
    <property type="evidence" value="ECO:0007669"/>
    <property type="project" value="TreeGrafter"/>
</dbReference>
<name>A0A6J6E2G5_9ZZZZ</name>
<dbReference type="InterPro" id="IPR031322">
    <property type="entry name" value="Shikimate/glucono_kinase"/>
</dbReference>
<reference evidence="11" key="1">
    <citation type="submission" date="2020-05" db="EMBL/GenBank/DDBJ databases">
        <authorList>
            <person name="Chiriac C."/>
            <person name="Salcher M."/>
            <person name="Ghai R."/>
            <person name="Kavagutti S V."/>
        </authorList>
    </citation>
    <scope>NUCLEOTIDE SEQUENCE</scope>
</reference>
<protein>
    <recommendedName>
        <fullName evidence="3">shikimate kinase</fullName>
        <ecNumber evidence="3">2.7.1.71</ecNumber>
    </recommendedName>
</protein>
<dbReference type="AlphaFoldDB" id="A0A6J6E2G5"/>
<evidence type="ECO:0000256" key="3">
    <source>
        <dbReference type="ARBA" id="ARBA00012154"/>
    </source>
</evidence>
<evidence type="ECO:0000256" key="5">
    <source>
        <dbReference type="ARBA" id="ARBA00022679"/>
    </source>
</evidence>
<accession>A0A6J6E2G5</accession>
<dbReference type="GO" id="GO:0009423">
    <property type="term" value="P:chorismate biosynthetic process"/>
    <property type="evidence" value="ECO:0007669"/>
    <property type="project" value="UniProtKB-UniPathway"/>
</dbReference>
<dbReference type="InterPro" id="IPR023000">
    <property type="entry name" value="Shikimate_kinase_CS"/>
</dbReference>
<dbReference type="HAMAP" id="MF_00109">
    <property type="entry name" value="Shikimate_kinase"/>
    <property type="match status" value="1"/>
</dbReference>
<evidence type="ECO:0000256" key="6">
    <source>
        <dbReference type="ARBA" id="ARBA00022741"/>
    </source>
</evidence>
<evidence type="ECO:0000256" key="2">
    <source>
        <dbReference type="ARBA" id="ARBA00006997"/>
    </source>
</evidence>
<evidence type="ECO:0000256" key="9">
    <source>
        <dbReference type="ARBA" id="ARBA00023141"/>
    </source>
</evidence>
<comment type="pathway">
    <text evidence="1">Metabolic intermediate biosynthesis; chorismate biosynthesis; chorismate from D-erythrose 4-phosphate and phosphoenolpyruvate: step 5/7.</text>
</comment>
<dbReference type="SUPFAM" id="SSF52540">
    <property type="entry name" value="P-loop containing nucleoside triphosphate hydrolases"/>
    <property type="match status" value="1"/>
</dbReference>
<keyword evidence="5" id="KW-0808">Transferase</keyword>
<keyword evidence="9" id="KW-0057">Aromatic amino acid biosynthesis</keyword>
<evidence type="ECO:0000256" key="8">
    <source>
        <dbReference type="ARBA" id="ARBA00022840"/>
    </source>
</evidence>
<dbReference type="InterPro" id="IPR000623">
    <property type="entry name" value="Shikimate_kinase/TSH1"/>
</dbReference>
<dbReference type="Gene3D" id="3.40.50.300">
    <property type="entry name" value="P-loop containing nucleotide triphosphate hydrolases"/>
    <property type="match status" value="1"/>
</dbReference>
<organism evidence="11">
    <name type="scientific">freshwater metagenome</name>
    <dbReference type="NCBI Taxonomy" id="449393"/>
    <lineage>
        <taxon>unclassified sequences</taxon>
        <taxon>metagenomes</taxon>
        <taxon>ecological metagenomes</taxon>
    </lineage>
</organism>
<comment type="similarity">
    <text evidence="2">Belongs to the shikimate kinase family.</text>
</comment>
<keyword evidence="7" id="KW-0418">Kinase</keyword>